<evidence type="ECO:0000313" key="3">
    <source>
        <dbReference type="Proteomes" id="UP000013307"/>
    </source>
</evidence>
<dbReference type="SUPFAM" id="SSF56317">
    <property type="entry name" value="Carbon-nitrogen hydrolase"/>
    <property type="match status" value="1"/>
</dbReference>
<dbReference type="AlphaFoldDB" id="N0BDH3"/>
<evidence type="ECO:0000313" key="2">
    <source>
        <dbReference type="EMBL" id="AGK61684.1"/>
    </source>
</evidence>
<organism evidence="2 3">
    <name type="scientific">Archaeoglobus sulfaticallidus PM70-1</name>
    <dbReference type="NCBI Taxonomy" id="387631"/>
    <lineage>
        <taxon>Archaea</taxon>
        <taxon>Methanobacteriati</taxon>
        <taxon>Methanobacteriota</taxon>
        <taxon>Archaeoglobi</taxon>
        <taxon>Archaeoglobales</taxon>
        <taxon>Archaeoglobaceae</taxon>
        <taxon>Archaeoglobus</taxon>
    </lineage>
</organism>
<dbReference type="EMBL" id="CP005290">
    <property type="protein sequence ID" value="AGK61684.1"/>
    <property type="molecule type" value="Genomic_DNA"/>
</dbReference>
<dbReference type="Gene3D" id="3.60.110.10">
    <property type="entry name" value="Carbon-nitrogen hydrolase"/>
    <property type="match status" value="1"/>
</dbReference>
<dbReference type="HOGENOM" id="CLU_030130_3_1_2"/>
<dbReference type="PROSITE" id="PS50263">
    <property type="entry name" value="CN_HYDROLASE"/>
    <property type="match status" value="1"/>
</dbReference>
<dbReference type="Proteomes" id="UP000013307">
    <property type="component" value="Chromosome"/>
</dbReference>
<dbReference type="InterPro" id="IPR003010">
    <property type="entry name" value="C-N_Hydrolase"/>
</dbReference>
<sequence length="260" mass="29691">MREMNMISAIGQLRISPDRDVNLMKALSLIKRAIQVNAKLVVLPELFNTGFYPKNYELVEDNIEDEIDLILKLSERRDITIVGSVAEKENGKLYNSAVVIHRGEILGKYRKTHLFPLTEERKYFSTGNELKVVDTPVGKIGLMICYEVRFPEIARYLVRKGAEILAIPAEFPKERINHWKILLKARAIENQCFVFGANCAEGEDAYPGSSMIVDPWGNVLVEGGDRQEIIMAEIDIGEVEKTRRKFPFLRDFRNDLFSGL</sequence>
<dbReference type="PANTHER" id="PTHR23088:SF27">
    <property type="entry name" value="DEAMINATED GLUTATHIONE AMIDASE"/>
    <property type="match status" value="1"/>
</dbReference>
<proteinExistence type="predicted"/>
<dbReference type="GO" id="GO:0016787">
    <property type="term" value="F:hydrolase activity"/>
    <property type="evidence" value="ECO:0007669"/>
    <property type="project" value="UniProtKB-KW"/>
</dbReference>
<dbReference type="PANTHER" id="PTHR23088">
    <property type="entry name" value="NITRILASE-RELATED"/>
    <property type="match status" value="1"/>
</dbReference>
<reference evidence="2 3" key="1">
    <citation type="journal article" date="2013" name="Genome Announc.">
        <title>Complete Genome Sequence of the Thermophilic and Facultatively Chemolithoautotrophic Sulfate Reducer Archaeoglobus sulfaticallidus Strain PM70-1T.</title>
        <authorList>
            <person name="Stokke R."/>
            <person name="Hocking W.P."/>
            <person name="Steinsbu B.O."/>
            <person name="Steen I.H."/>
        </authorList>
    </citation>
    <scope>NUCLEOTIDE SEQUENCE [LARGE SCALE GENOMIC DNA]</scope>
    <source>
        <strain evidence="2">PM70-1</strain>
    </source>
</reference>
<dbReference type="Pfam" id="PF00795">
    <property type="entry name" value="CN_hydrolase"/>
    <property type="match status" value="1"/>
</dbReference>
<protein>
    <submittedName>
        <fullName evidence="2">Putative amidohydrolase</fullName>
    </submittedName>
</protein>
<keyword evidence="2" id="KW-0378">Hydrolase</keyword>
<dbReference type="GeneID" id="15393348"/>
<dbReference type="InterPro" id="IPR036526">
    <property type="entry name" value="C-N_Hydrolase_sf"/>
</dbReference>
<feature type="domain" description="CN hydrolase" evidence="1">
    <location>
        <begin position="6"/>
        <end position="236"/>
    </location>
</feature>
<dbReference type="RefSeq" id="WP_015591282.1">
    <property type="nucleotide sequence ID" value="NC_021169.1"/>
</dbReference>
<dbReference type="KEGG" id="ast:Asulf_01713"/>
<name>N0BDH3_9EURY</name>
<dbReference type="CDD" id="cd07583">
    <property type="entry name" value="nitrilase_5"/>
    <property type="match status" value="1"/>
</dbReference>
<accession>N0BDH3</accession>
<evidence type="ECO:0000259" key="1">
    <source>
        <dbReference type="PROSITE" id="PS50263"/>
    </source>
</evidence>
<keyword evidence="3" id="KW-1185">Reference proteome</keyword>
<dbReference type="eggNOG" id="arCOG00062">
    <property type="taxonomic scope" value="Archaea"/>
</dbReference>
<dbReference type="STRING" id="387631.Asulf_01713"/>
<gene>
    <name evidence="2" type="ORF">Asulf_01713</name>
</gene>